<dbReference type="InterPro" id="IPR042277">
    <property type="entry name" value="IST1-like"/>
</dbReference>
<feature type="compositionally biased region" description="Polar residues" evidence="3">
    <location>
        <begin position="865"/>
        <end position="879"/>
    </location>
</feature>
<dbReference type="GO" id="GO:0015031">
    <property type="term" value="P:protein transport"/>
    <property type="evidence" value="ECO:0007669"/>
    <property type="project" value="InterPro"/>
</dbReference>
<dbReference type="InterPro" id="IPR005061">
    <property type="entry name" value="Ist1"/>
</dbReference>
<feature type="region of interest" description="Disordered" evidence="3">
    <location>
        <begin position="235"/>
        <end position="282"/>
    </location>
</feature>
<keyword evidence="2" id="KW-0175">Coiled coil</keyword>
<dbReference type="RefSeq" id="XP_010912111.1">
    <property type="nucleotide sequence ID" value="XM_010913809.3"/>
</dbReference>
<dbReference type="PANTHER" id="PTHR12161">
    <property type="entry name" value="IST1 FAMILY MEMBER"/>
    <property type="match status" value="1"/>
</dbReference>
<keyword evidence="4" id="KW-1185">Reference proteome</keyword>
<gene>
    <name evidence="5" type="primary">LOC105038113</name>
</gene>
<comment type="similarity">
    <text evidence="1">Belongs to the IST1 family.</text>
</comment>
<dbReference type="FunCoup" id="A0A6I9QMW7">
    <property type="interactions" value="2274"/>
</dbReference>
<protein>
    <submittedName>
        <fullName evidence="5">Sericin 1</fullName>
    </submittedName>
</protein>
<dbReference type="Pfam" id="PF03398">
    <property type="entry name" value="Ist1"/>
    <property type="match status" value="1"/>
</dbReference>
<sequence>MHSKSKISGMLPKSFKAGKCKTSLKLALARIKLLKNKREVLLKQMKRDLAQLLESGQEQTARIRVEHVIREEKTMSAYDLIEIYCELIVARLSIIESQKICPIDLKEAIASIVFASPRCADIPELMEIRKHFLAKYGKEFITAALEVRPECGVSRMVVEKLSARAPDVETKVKTLTAIAQEHNVKWDPEAFQEQIKKPDDDLLNGPTSFTSASKMTMQSSRVTDQVNVSIREMPENVVTSKPNNFNTLSHESISTSSSSVPIAPQSTPKTSENRSGGEGLKFSYSKEDDALSQSNWNMEFRDATSAAQAAAESAERASIAARAAAELASRGNVSRPNSSGSQESTVQGIRAVPGTSKGSRPEGEHPVRGSVRMEENKGKSFQGMKSEMHKPHVVEASTMRDSEYDGHGTVGNISLSRSPSHSSTSSINDDVSEFNIQKADSEAYNYTQKWFSEAEYAVQHQNNEKVELADLGSGNVNESKSAPFQLSNALDGYTIWDNPERNTTIGDYGTAVFDDYGSDTDGHSTLGRGDRGNLLDSFIPQQSSSFSSNMEPWSPRQQKGKSLVTDARTPFVTEPHATEYSETITKGTLPSQSDNIPPAYDSDGLSSEDHYEIDQSTKGSPPTGSTHETTYFEGKKGVEGAKTNSPSSYCDINEETHEAEPISSNRYRKSSGFSGHGNQPSPRYDKRNPDDSMIGSDISLREKEPWSWRSPRVSSMDEVETMEKIGMPSSPPGIKDYEISDDSYESGQGLNLGRLTGGFKNKSHHRPPYVRTPLVGASLPSKQASDDSPSIIEKPVVSDVDDSLASTEVAVQRRHRKDYKVSSLRSPGTNFNPGSNEQEHYTVRSGHRKDTSFTQPEGQDISPITEKSTVSPAGKTMSSFEIPKQDSGMPMNYFDLDNNDEEDLKSRYAVGKRGNIDAKLSRRTRDIPSVGKQGSLSRTINRSEMTAVSDMEDKASPSSTYATESFSNKRTHARNLDWKESSKSLQPNSSAEQSLVTPLKTESSTSKGNPESSRRDSTQSLVPDNGANSKTSSSSRESSSHGSSRKNASHVHPKLPDYDSIMAHFQSLRSNRA</sequence>
<feature type="compositionally biased region" description="Low complexity" evidence="3">
    <location>
        <begin position="249"/>
        <end position="259"/>
    </location>
</feature>
<feature type="compositionally biased region" description="Polar residues" evidence="3">
    <location>
        <begin position="671"/>
        <end position="681"/>
    </location>
</feature>
<feature type="coiled-coil region" evidence="2">
    <location>
        <begin position="24"/>
        <end position="62"/>
    </location>
</feature>
<feature type="compositionally biased region" description="Polar residues" evidence="3">
    <location>
        <begin position="580"/>
        <end position="595"/>
    </location>
</feature>
<organism evidence="4 5">
    <name type="scientific">Elaeis guineensis var. tenera</name>
    <name type="common">Oil palm</name>
    <dbReference type="NCBI Taxonomy" id="51953"/>
    <lineage>
        <taxon>Eukaryota</taxon>
        <taxon>Viridiplantae</taxon>
        <taxon>Streptophyta</taxon>
        <taxon>Embryophyta</taxon>
        <taxon>Tracheophyta</taxon>
        <taxon>Spermatophyta</taxon>
        <taxon>Magnoliopsida</taxon>
        <taxon>Liliopsida</taxon>
        <taxon>Arecaceae</taxon>
        <taxon>Arecoideae</taxon>
        <taxon>Cocoseae</taxon>
        <taxon>Elaeidinae</taxon>
        <taxon>Elaeis</taxon>
    </lineage>
</organism>
<evidence type="ECO:0000256" key="1">
    <source>
        <dbReference type="ARBA" id="ARBA00005536"/>
    </source>
</evidence>
<feature type="compositionally biased region" description="Polar residues" evidence="3">
    <location>
        <begin position="237"/>
        <end position="248"/>
    </location>
</feature>
<feature type="compositionally biased region" description="Polar residues" evidence="3">
    <location>
        <begin position="932"/>
        <end position="946"/>
    </location>
</feature>
<dbReference type="InParanoid" id="A0A6I9QMW7"/>
<evidence type="ECO:0000256" key="2">
    <source>
        <dbReference type="SAM" id="Coils"/>
    </source>
</evidence>
<feature type="compositionally biased region" description="Basic and acidic residues" evidence="3">
    <location>
        <begin position="914"/>
        <end position="926"/>
    </location>
</feature>
<feature type="compositionally biased region" description="Low complexity" evidence="3">
    <location>
        <begin position="1029"/>
        <end position="1042"/>
    </location>
</feature>
<dbReference type="AlphaFoldDB" id="A0A6I9QMW7"/>
<feature type="compositionally biased region" description="Polar residues" evidence="3">
    <location>
        <begin position="956"/>
        <end position="968"/>
    </location>
</feature>
<evidence type="ECO:0000313" key="4">
    <source>
        <dbReference type="Proteomes" id="UP000504607"/>
    </source>
</evidence>
<feature type="compositionally biased region" description="Polar residues" evidence="3">
    <location>
        <begin position="616"/>
        <end position="629"/>
    </location>
</feature>
<dbReference type="OrthoDB" id="29853at2759"/>
<reference evidence="5" key="1">
    <citation type="submission" date="2025-08" db="UniProtKB">
        <authorList>
            <consortium name="RefSeq"/>
        </authorList>
    </citation>
    <scope>IDENTIFICATION</scope>
</reference>
<feature type="compositionally biased region" description="Basic residues" evidence="3">
    <location>
        <begin position="1043"/>
        <end position="1053"/>
    </location>
</feature>
<evidence type="ECO:0000313" key="5">
    <source>
        <dbReference type="RefSeq" id="XP_010912111.1"/>
    </source>
</evidence>
<name>A0A6I9QMW7_ELAGV</name>
<feature type="compositionally biased region" description="Basic and acidic residues" evidence="3">
    <location>
        <begin position="359"/>
        <end position="378"/>
    </location>
</feature>
<dbReference type="PANTHER" id="PTHR12161:SF13">
    <property type="entry name" value="REGULATOR OF VPS4 ACTIVITY IN THE MVB PATHWAY PROTEIN"/>
    <property type="match status" value="1"/>
</dbReference>
<dbReference type="KEGG" id="egu:105038113"/>
<feature type="region of interest" description="Disordered" evidence="3">
    <location>
        <begin position="328"/>
        <end position="386"/>
    </location>
</feature>
<feature type="compositionally biased region" description="Polar residues" evidence="3">
    <location>
        <begin position="983"/>
        <end position="1011"/>
    </location>
</feature>
<dbReference type="FunFam" id="1.20.1260.60:FF:000003">
    <property type="entry name" value="IST1-like protein isoform A"/>
    <property type="match status" value="1"/>
</dbReference>
<proteinExistence type="inferred from homology"/>
<feature type="region of interest" description="Disordered" evidence="3">
    <location>
        <begin position="544"/>
        <end position="1059"/>
    </location>
</feature>
<dbReference type="Gene3D" id="1.20.1260.60">
    <property type="entry name" value="Vacuolar protein sorting-associated protein Ist1"/>
    <property type="match status" value="1"/>
</dbReference>
<dbReference type="Proteomes" id="UP000504607">
    <property type="component" value="Chromosome 1"/>
</dbReference>
<evidence type="ECO:0000256" key="3">
    <source>
        <dbReference type="SAM" id="MobiDB-lite"/>
    </source>
</evidence>
<dbReference type="GeneID" id="105038113"/>
<feature type="compositionally biased region" description="Polar residues" evidence="3">
    <location>
        <begin position="823"/>
        <end position="836"/>
    </location>
</feature>
<feature type="compositionally biased region" description="Polar residues" evidence="3">
    <location>
        <begin position="264"/>
        <end position="274"/>
    </location>
</feature>
<feature type="compositionally biased region" description="Polar residues" evidence="3">
    <location>
        <begin position="1018"/>
        <end position="1028"/>
    </location>
</feature>
<accession>A0A6I9QMW7</accession>
<feature type="compositionally biased region" description="Polar residues" evidence="3">
    <location>
        <begin position="331"/>
        <end position="347"/>
    </location>
</feature>